<feature type="transmembrane region" description="Helical" evidence="1">
    <location>
        <begin position="44"/>
        <end position="63"/>
    </location>
</feature>
<dbReference type="EMBL" id="CAXHTA020000006">
    <property type="protein sequence ID" value="CAL5222264.1"/>
    <property type="molecule type" value="Genomic_DNA"/>
</dbReference>
<organism evidence="2 3">
    <name type="scientific">Coccomyxa viridis</name>
    <dbReference type="NCBI Taxonomy" id="1274662"/>
    <lineage>
        <taxon>Eukaryota</taxon>
        <taxon>Viridiplantae</taxon>
        <taxon>Chlorophyta</taxon>
        <taxon>core chlorophytes</taxon>
        <taxon>Trebouxiophyceae</taxon>
        <taxon>Trebouxiophyceae incertae sedis</taxon>
        <taxon>Coccomyxaceae</taxon>
        <taxon>Coccomyxa</taxon>
    </lineage>
</organism>
<proteinExistence type="predicted"/>
<feature type="transmembrane region" description="Helical" evidence="1">
    <location>
        <begin position="69"/>
        <end position="92"/>
    </location>
</feature>
<keyword evidence="1" id="KW-1133">Transmembrane helix</keyword>
<evidence type="ECO:0000313" key="2">
    <source>
        <dbReference type="EMBL" id="CAL5222264.1"/>
    </source>
</evidence>
<comment type="caution">
    <text evidence="2">The sequence shown here is derived from an EMBL/GenBank/DDBJ whole genome shotgun (WGS) entry which is preliminary data.</text>
</comment>
<gene>
    <name evidence="2" type="primary">g4602</name>
    <name evidence="2" type="ORF">VP750_LOCUS3923</name>
</gene>
<dbReference type="Proteomes" id="UP001497392">
    <property type="component" value="Unassembled WGS sequence"/>
</dbReference>
<accession>A0ABP1FQQ5</accession>
<protein>
    <submittedName>
        <fullName evidence="2">G4602 protein</fullName>
    </submittedName>
</protein>
<evidence type="ECO:0000313" key="3">
    <source>
        <dbReference type="Proteomes" id="UP001497392"/>
    </source>
</evidence>
<keyword evidence="1" id="KW-0472">Membrane</keyword>
<name>A0ABP1FQQ5_9CHLO</name>
<sequence length="102" mass="10849">MLTSILQGASTPECIALGRGVGAALLVLPTWTVSLKEASPMQTLNLGLSIVGIGHFMLLLPLWDSPEAWPLLHTVATFWGSVGAIGLFRLCAPVNYYRGGNQ</sequence>
<keyword evidence="1" id="KW-0812">Transmembrane</keyword>
<reference evidence="2 3" key="1">
    <citation type="submission" date="2024-06" db="EMBL/GenBank/DDBJ databases">
        <authorList>
            <person name="Kraege A."/>
            <person name="Thomma B."/>
        </authorList>
    </citation>
    <scope>NUCLEOTIDE SEQUENCE [LARGE SCALE GENOMIC DNA]</scope>
</reference>
<evidence type="ECO:0000256" key="1">
    <source>
        <dbReference type="SAM" id="Phobius"/>
    </source>
</evidence>
<keyword evidence="3" id="KW-1185">Reference proteome</keyword>